<evidence type="ECO:0000256" key="3">
    <source>
        <dbReference type="ARBA" id="ARBA00022670"/>
    </source>
</evidence>
<dbReference type="PRINTS" id="PR00707">
    <property type="entry name" value="UBCTHYDRLASE"/>
</dbReference>
<evidence type="ECO:0000256" key="7">
    <source>
        <dbReference type="PROSITE-ProRule" id="PRU01393"/>
    </source>
</evidence>
<evidence type="ECO:0000256" key="2">
    <source>
        <dbReference type="ARBA" id="ARBA00009326"/>
    </source>
</evidence>
<evidence type="ECO:0000256" key="1">
    <source>
        <dbReference type="ARBA" id="ARBA00000707"/>
    </source>
</evidence>
<evidence type="ECO:0000259" key="10">
    <source>
        <dbReference type="PROSITE" id="PS52048"/>
    </source>
</evidence>
<dbReference type="STRING" id="1209931.A0A135SAP6"/>
<comment type="caution">
    <text evidence="7">Lacks conserved residue(s) required for the propagation of feature annotation.</text>
</comment>
<gene>
    <name evidence="11" type="ORF">CSAL01_05931</name>
</gene>
<dbReference type="GO" id="GO:0016579">
    <property type="term" value="P:protein deubiquitination"/>
    <property type="evidence" value="ECO:0007669"/>
    <property type="project" value="TreeGrafter"/>
</dbReference>
<dbReference type="Gene3D" id="3.40.532.10">
    <property type="entry name" value="Peptidase C12, ubiquitin carboxyl-terminal hydrolase"/>
    <property type="match status" value="1"/>
</dbReference>
<protein>
    <recommendedName>
        <fullName evidence="8">Ubiquitin carboxyl-terminal hydrolase</fullName>
        <ecNumber evidence="8">3.4.19.12</ecNumber>
    </recommendedName>
</protein>
<sequence length="334" mass="36027">MNKAFEFPGSSIAKVLFSLGNKAVKTTHCAGFQAGARFAYTQQRAAFGVNGILRTASPATLLDQHNKAKLTPNNPKPTPANMPTEGVYYSPTGKKTVIPLENNPEVFTSLIHDLGISPDLGFFDVYSLDEPSLLALVPRPALALIFISPAPMYYAVRAADGTKLAKEDGVTYTGSGPDEPVIWFRQTIENACGLYALIHAVGNGPAREFVQEGSLIESLLKEAEPLGWEQRADVLYNSQPLEEAHMKAARRGDTAAPPAEEKPGTLHVNEPLVTTPELDSSNSSKGMASRRFTLTFLTFLTELPGTERGVDQHTEVSMERGSVGESLVAGRTQP</sequence>
<dbReference type="Pfam" id="PF01088">
    <property type="entry name" value="Peptidase_C12"/>
    <property type="match status" value="1"/>
</dbReference>
<dbReference type="InterPro" id="IPR001578">
    <property type="entry name" value="Peptidase_C12_UCH"/>
</dbReference>
<reference evidence="11 12" key="1">
    <citation type="submission" date="2014-02" db="EMBL/GenBank/DDBJ databases">
        <title>The genome sequence of Colletotrichum salicis CBS 607.94.</title>
        <authorList>
            <person name="Baroncelli R."/>
            <person name="Thon M.R."/>
        </authorList>
    </citation>
    <scope>NUCLEOTIDE SEQUENCE [LARGE SCALE GENOMIC DNA]</scope>
    <source>
        <strain evidence="11 12">CBS 607.94</strain>
    </source>
</reference>
<name>A0A135SAP6_9PEZI</name>
<keyword evidence="12" id="KW-1185">Reference proteome</keyword>
<dbReference type="GO" id="GO:0005737">
    <property type="term" value="C:cytoplasm"/>
    <property type="evidence" value="ECO:0007669"/>
    <property type="project" value="TreeGrafter"/>
</dbReference>
<feature type="region of interest" description="Disordered" evidence="9">
    <location>
        <begin position="246"/>
        <end position="286"/>
    </location>
</feature>
<dbReference type="SUPFAM" id="SSF54001">
    <property type="entry name" value="Cysteine proteinases"/>
    <property type="match status" value="1"/>
</dbReference>
<evidence type="ECO:0000256" key="9">
    <source>
        <dbReference type="SAM" id="MobiDB-lite"/>
    </source>
</evidence>
<comment type="catalytic activity">
    <reaction evidence="1 8">
        <text>Thiol-dependent hydrolysis of ester, thioester, amide, peptide and isopeptide bonds formed by the C-terminal Gly of ubiquitin (a 76-residue protein attached to proteins as an intracellular targeting signal).</text>
        <dbReference type="EC" id="3.4.19.12"/>
    </reaction>
</comment>
<accession>A0A135SAP6</accession>
<proteinExistence type="inferred from homology"/>
<feature type="compositionally biased region" description="Polar residues" evidence="9">
    <location>
        <begin position="277"/>
        <end position="286"/>
    </location>
</feature>
<evidence type="ECO:0000256" key="6">
    <source>
        <dbReference type="ARBA" id="ARBA00022807"/>
    </source>
</evidence>
<keyword evidence="4 8" id="KW-0833">Ubl conjugation pathway</keyword>
<keyword evidence="5 8" id="KW-0378">Hydrolase</keyword>
<feature type="region of interest" description="Disordered" evidence="9">
    <location>
        <begin position="308"/>
        <end position="334"/>
    </location>
</feature>
<dbReference type="PANTHER" id="PTHR10589:SF17">
    <property type="entry name" value="UBIQUITIN CARBOXYL-TERMINAL HYDROLASE"/>
    <property type="match status" value="1"/>
</dbReference>
<dbReference type="PROSITE" id="PS52048">
    <property type="entry name" value="UCH_DOMAIN"/>
    <property type="match status" value="1"/>
</dbReference>
<dbReference type="InterPro" id="IPR038765">
    <property type="entry name" value="Papain-like_cys_pep_sf"/>
</dbReference>
<feature type="compositionally biased region" description="Basic and acidic residues" evidence="9">
    <location>
        <begin position="308"/>
        <end position="318"/>
    </location>
</feature>
<dbReference type="GO" id="GO:0006511">
    <property type="term" value="P:ubiquitin-dependent protein catabolic process"/>
    <property type="evidence" value="ECO:0007669"/>
    <property type="project" value="UniProtKB-UniRule"/>
</dbReference>
<dbReference type="OrthoDB" id="427186at2759"/>
<dbReference type="PANTHER" id="PTHR10589">
    <property type="entry name" value="UBIQUITIN CARBOXYL-TERMINAL HYDROLASE"/>
    <property type="match status" value="1"/>
</dbReference>
<keyword evidence="3 8" id="KW-0645">Protease</keyword>
<feature type="compositionally biased region" description="Basic and acidic residues" evidence="9">
    <location>
        <begin position="246"/>
        <end position="264"/>
    </location>
</feature>
<evidence type="ECO:0000256" key="4">
    <source>
        <dbReference type="ARBA" id="ARBA00022786"/>
    </source>
</evidence>
<comment type="caution">
    <text evidence="11">The sequence shown here is derived from an EMBL/GenBank/DDBJ whole genome shotgun (WGS) entry which is preliminary data.</text>
</comment>
<feature type="domain" description="UCH catalytic" evidence="10">
    <location>
        <begin position="96"/>
        <end position="334"/>
    </location>
</feature>
<evidence type="ECO:0000313" key="11">
    <source>
        <dbReference type="EMBL" id="KXH32995.1"/>
    </source>
</evidence>
<keyword evidence="6 8" id="KW-0788">Thiol protease</keyword>
<dbReference type="Proteomes" id="UP000070121">
    <property type="component" value="Unassembled WGS sequence"/>
</dbReference>
<dbReference type="InterPro" id="IPR036959">
    <property type="entry name" value="Peptidase_C12_UCH_sf"/>
</dbReference>
<evidence type="ECO:0000256" key="8">
    <source>
        <dbReference type="RuleBase" id="RU361215"/>
    </source>
</evidence>
<dbReference type="GO" id="GO:0004843">
    <property type="term" value="F:cysteine-type deubiquitinase activity"/>
    <property type="evidence" value="ECO:0007669"/>
    <property type="project" value="UniProtKB-EC"/>
</dbReference>
<organism evidence="11 12">
    <name type="scientific">Colletotrichum salicis</name>
    <dbReference type="NCBI Taxonomy" id="1209931"/>
    <lineage>
        <taxon>Eukaryota</taxon>
        <taxon>Fungi</taxon>
        <taxon>Dikarya</taxon>
        <taxon>Ascomycota</taxon>
        <taxon>Pezizomycotina</taxon>
        <taxon>Sordariomycetes</taxon>
        <taxon>Hypocreomycetidae</taxon>
        <taxon>Glomerellales</taxon>
        <taxon>Glomerellaceae</taxon>
        <taxon>Colletotrichum</taxon>
        <taxon>Colletotrichum acutatum species complex</taxon>
    </lineage>
</organism>
<evidence type="ECO:0000313" key="12">
    <source>
        <dbReference type="Proteomes" id="UP000070121"/>
    </source>
</evidence>
<evidence type="ECO:0000256" key="5">
    <source>
        <dbReference type="ARBA" id="ARBA00022801"/>
    </source>
</evidence>
<comment type="similarity">
    <text evidence="2 7 8">Belongs to the peptidase C12 family.</text>
</comment>
<dbReference type="EC" id="3.4.19.12" evidence="8"/>
<dbReference type="AlphaFoldDB" id="A0A135SAP6"/>
<dbReference type="EMBL" id="JFFI01002459">
    <property type="protein sequence ID" value="KXH32995.1"/>
    <property type="molecule type" value="Genomic_DNA"/>
</dbReference>